<dbReference type="AlphaFoldDB" id="A0AAV6U6C8"/>
<keyword evidence="2" id="KW-1185">Reference proteome</keyword>
<name>A0AAV6U6C8_9ARAC</name>
<gene>
    <name evidence="1" type="ORF">JTE90_007037</name>
</gene>
<evidence type="ECO:0000313" key="2">
    <source>
        <dbReference type="Proteomes" id="UP000827092"/>
    </source>
</evidence>
<accession>A0AAV6U6C8</accession>
<organism evidence="1 2">
    <name type="scientific">Oedothorax gibbosus</name>
    <dbReference type="NCBI Taxonomy" id="931172"/>
    <lineage>
        <taxon>Eukaryota</taxon>
        <taxon>Metazoa</taxon>
        <taxon>Ecdysozoa</taxon>
        <taxon>Arthropoda</taxon>
        <taxon>Chelicerata</taxon>
        <taxon>Arachnida</taxon>
        <taxon>Araneae</taxon>
        <taxon>Araneomorphae</taxon>
        <taxon>Entelegynae</taxon>
        <taxon>Araneoidea</taxon>
        <taxon>Linyphiidae</taxon>
        <taxon>Erigoninae</taxon>
        <taxon>Oedothorax</taxon>
    </lineage>
</organism>
<evidence type="ECO:0000313" key="1">
    <source>
        <dbReference type="EMBL" id="KAG8179857.1"/>
    </source>
</evidence>
<dbReference type="EMBL" id="JAFNEN010000599">
    <property type="protein sequence ID" value="KAG8179857.1"/>
    <property type="molecule type" value="Genomic_DNA"/>
</dbReference>
<proteinExistence type="predicted"/>
<reference evidence="1 2" key="1">
    <citation type="journal article" date="2022" name="Nat. Ecol. Evol.">
        <title>A masculinizing supergene underlies an exaggerated male reproductive morph in a spider.</title>
        <authorList>
            <person name="Hendrickx F."/>
            <person name="De Corte Z."/>
            <person name="Sonet G."/>
            <person name="Van Belleghem S.M."/>
            <person name="Kostlbacher S."/>
            <person name="Vangestel C."/>
        </authorList>
    </citation>
    <scope>NUCLEOTIDE SEQUENCE [LARGE SCALE GENOMIC DNA]</scope>
    <source>
        <strain evidence="1">W744_W776</strain>
    </source>
</reference>
<comment type="caution">
    <text evidence="1">The sequence shown here is derived from an EMBL/GenBank/DDBJ whole genome shotgun (WGS) entry which is preliminary data.</text>
</comment>
<sequence>MPCFPASHGPCHSHNGDCNTTFANKEKTCGIEEKTGGDGLTQTGWLVCEATHEGGPRSSSCAVDPNLNLGHCYIRFGPYSIFSGQPLQE</sequence>
<dbReference type="Proteomes" id="UP000827092">
    <property type="component" value="Unassembled WGS sequence"/>
</dbReference>
<protein>
    <submittedName>
        <fullName evidence="1">Uncharacterized protein</fullName>
    </submittedName>
</protein>